<reference evidence="2" key="1">
    <citation type="journal article" date="2017" name="Vet. Pathol.">
        <title>Ranid Herpesvirus 3 and Proliferative Dermatitis in Free-Ranging Wild Common Frogs (Rana Temporaria).</title>
        <authorList>
            <person name="Origgi F.C."/>
            <person name="Schmidt B.R."/>
            <person name="Lohmann P."/>
            <person name="Otten P."/>
            <person name="Akdesir E."/>
            <person name="Gaschen V."/>
            <person name="Aguilar-Bultet L."/>
            <person name="Wahli T."/>
            <person name="Sattler U."/>
            <person name="Stoffel M.H."/>
        </authorList>
    </citation>
    <scope>NUCLEOTIDE SEQUENCE [LARGE SCALE GENOMIC DNA]</scope>
    <source>
        <strain evidence="2">FO1_2015</strain>
    </source>
</reference>
<keyword evidence="1" id="KW-1133">Transmembrane helix</keyword>
<dbReference type="GO" id="GO:0030246">
    <property type="term" value="F:carbohydrate binding"/>
    <property type="evidence" value="ECO:0007669"/>
    <property type="project" value="UniProtKB-KW"/>
</dbReference>
<dbReference type="RefSeq" id="YP_009362446.1">
    <property type="nucleotide sequence ID" value="NC_034618.1"/>
</dbReference>
<accession>A0A1X9T5G4</accession>
<keyword evidence="2" id="KW-0430">Lectin</keyword>
<proteinExistence type="predicted"/>
<dbReference type="Proteomes" id="UP000203507">
    <property type="component" value="Segment"/>
</dbReference>
<sequence length="394" mass="45020">MKCLKWFFIVGAFALLLSFSLILVSTRRLTHSVYKFSEKGVSIAVHWKTVNRTSAEILCAASNATLAGQRYNLKIPHVLRNRFFWMGSCTTLVEPYVLGCEKAYPVCVKQKERIKSHINDSASVLNPQPRSIKWVNDIYGAKFYVGKFEVTRFEAEKFCAAINAELARYQYNILTKASANFWLNRCTSNTGQFINCTLAHPVCVKNEKRLWKPSASWYGDCYRNETYGDRGVCRRVIWFKDPTSTSVDQSDQCRAIGASLSQTNIGPDVNGIEYTFGVTCERTPIVNNIMLRYDECADGFVLIMKICYSFQMKSIEQNKIGNACSTLNASVVGDIEDKHADLITALQYFDYEFMFWNGEQNGDYVFISGRSRPSYGHVYDRNRFSMPYICNRGF</sequence>
<name>A0A1X9T5G4_9VIRU</name>
<evidence type="ECO:0000313" key="2">
    <source>
        <dbReference type="EMBL" id="ARR28937.1"/>
    </source>
</evidence>
<protein>
    <submittedName>
        <fullName evidence="2">C-type lectin protein</fullName>
    </submittedName>
</protein>
<evidence type="ECO:0000256" key="1">
    <source>
        <dbReference type="SAM" id="Phobius"/>
    </source>
</evidence>
<keyword evidence="3" id="KW-1185">Reference proteome</keyword>
<keyword evidence="1" id="KW-0472">Membrane</keyword>
<dbReference type="KEGG" id="vg:32878271"/>
<dbReference type="GeneID" id="32878271"/>
<organism evidence="2">
    <name type="scientific">Ranid herpesvirus 3</name>
    <dbReference type="NCBI Taxonomy" id="1987509"/>
    <lineage>
        <taxon>Viruses</taxon>
        <taxon>Duplodnaviria</taxon>
        <taxon>Heunggongvirae</taxon>
        <taxon>Peploviricota</taxon>
        <taxon>Herviviricetes</taxon>
        <taxon>Herpesvirales</taxon>
        <taxon>Alloherpesviridae</taxon>
        <taxon>Batravirus</taxon>
        <taxon>Batravirus ranidallo3</taxon>
    </lineage>
</organism>
<feature type="transmembrane region" description="Helical" evidence="1">
    <location>
        <begin position="6"/>
        <end position="25"/>
    </location>
</feature>
<evidence type="ECO:0000313" key="3">
    <source>
        <dbReference type="Proteomes" id="UP000203507"/>
    </source>
</evidence>
<keyword evidence="1" id="KW-0812">Transmembrane</keyword>
<dbReference type="EMBL" id="KX832224">
    <property type="protein sequence ID" value="ARR28937.1"/>
    <property type="molecule type" value="Genomic_DNA"/>
</dbReference>